<gene>
    <name evidence="7" type="ORF">LTR24_008150</name>
</gene>
<comment type="catalytic activity">
    <reaction evidence="5 6">
        <text>queuosine 5'-phosphate + H2O = queuine + D-ribose 5-phosphate</text>
        <dbReference type="Rhea" id="RHEA:75387"/>
        <dbReference type="ChEBI" id="CHEBI:15377"/>
        <dbReference type="ChEBI" id="CHEBI:17433"/>
        <dbReference type="ChEBI" id="CHEBI:78346"/>
        <dbReference type="ChEBI" id="CHEBI:194371"/>
    </reaction>
    <physiologicalReaction direction="left-to-right" evidence="5 6">
        <dbReference type="Rhea" id="RHEA:75388"/>
    </physiologicalReaction>
</comment>
<protein>
    <recommendedName>
        <fullName evidence="3 6">Queuosine 5'-phosphate N-glycosylase/hydrolase</fullName>
        <ecNumber evidence="6">3.2.2.-</ecNumber>
    </recommendedName>
    <alternativeName>
        <fullName evidence="4 6">Queuosine-nucleotide N-glycosylase/hydrolase</fullName>
    </alternativeName>
</protein>
<evidence type="ECO:0000313" key="8">
    <source>
        <dbReference type="Proteomes" id="UP001345013"/>
    </source>
</evidence>
<dbReference type="EC" id="3.2.2.-" evidence="6"/>
<keyword evidence="8" id="KW-1185">Reference proteome</keyword>
<comment type="caution">
    <text evidence="7">The sequence shown here is derived from an EMBL/GenBank/DDBJ whole genome shotgun (WGS) entry which is preliminary data.</text>
</comment>
<evidence type="ECO:0000256" key="3">
    <source>
        <dbReference type="ARBA" id="ARBA00035306"/>
    </source>
</evidence>
<evidence type="ECO:0000256" key="4">
    <source>
        <dbReference type="ARBA" id="ARBA00035393"/>
    </source>
</evidence>
<keyword evidence="1 6" id="KW-0378">Hydrolase</keyword>
<organism evidence="7 8">
    <name type="scientific">Lithohypha guttulata</name>
    <dbReference type="NCBI Taxonomy" id="1690604"/>
    <lineage>
        <taxon>Eukaryota</taxon>
        <taxon>Fungi</taxon>
        <taxon>Dikarya</taxon>
        <taxon>Ascomycota</taxon>
        <taxon>Pezizomycotina</taxon>
        <taxon>Eurotiomycetes</taxon>
        <taxon>Chaetothyriomycetidae</taxon>
        <taxon>Chaetothyriales</taxon>
        <taxon>Trichomeriaceae</taxon>
        <taxon>Lithohypha</taxon>
    </lineage>
</organism>
<dbReference type="Pfam" id="PF10343">
    <property type="entry name" value="Q_salvage"/>
    <property type="match status" value="1"/>
</dbReference>
<evidence type="ECO:0000256" key="2">
    <source>
        <dbReference type="ARBA" id="ARBA00035119"/>
    </source>
</evidence>
<evidence type="ECO:0000313" key="7">
    <source>
        <dbReference type="EMBL" id="KAK5081796.1"/>
    </source>
</evidence>
<dbReference type="EMBL" id="JAVRRG010000135">
    <property type="protein sequence ID" value="KAK5081796.1"/>
    <property type="molecule type" value="Genomic_DNA"/>
</dbReference>
<comment type="function">
    <text evidence="6">Catalyzes the hydrolysis of queuosine 5'-phosphate, releasing the nucleobase queuine (q). Is required for salvage of queuine from exogenous queuosine (Q) that is imported and then converted to queuosine 5'-phosphate intracellularly.</text>
</comment>
<accession>A0ABR0K0U7</accession>
<dbReference type="PANTHER" id="PTHR21314">
    <property type="entry name" value="QUEUOSINE 5'-PHOSPHATE N-GLYCOSYLASE_HYDROLASE-RELATED"/>
    <property type="match status" value="1"/>
</dbReference>
<dbReference type="PANTHER" id="PTHR21314:SF0">
    <property type="entry name" value="QUEUOSINE 5'-PHOSPHATE N-GLYCOSYLASE_HYDROLASE"/>
    <property type="match status" value="1"/>
</dbReference>
<reference evidence="7 8" key="1">
    <citation type="submission" date="2023-08" db="EMBL/GenBank/DDBJ databases">
        <title>Black Yeasts Isolated from many extreme environments.</title>
        <authorList>
            <person name="Coleine C."/>
            <person name="Stajich J.E."/>
            <person name="Selbmann L."/>
        </authorList>
    </citation>
    <scope>NUCLEOTIDE SEQUENCE [LARGE SCALE GENOMIC DNA]</scope>
    <source>
        <strain evidence="7 8">CCFEE 5885</strain>
    </source>
</reference>
<dbReference type="InterPro" id="IPR019438">
    <property type="entry name" value="Q_salvage"/>
</dbReference>
<evidence type="ECO:0000256" key="1">
    <source>
        <dbReference type="ARBA" id="ARBA00022801"/>
    </source>
</evidence>
<comment type="similarity">
    <text evidence="2 6">Belongs to the QNG1 protein family.</text>
</comment>
<evidence type="ECO:0000256" key="6">
    <source>
        <dbReference type="RuleBase" id="RU365002"/>
    </source>
</evidence>
<dbReference type="Proteomes" id="UP001345013">
    <property type="component" value="Unassembled WGS sequence"/>
</dbReference>
<name>A0ABR0K0U7_9EURO</name>
<proteinExistence type="inferred from homology"/>
<sequence length="370" mass="42530">MSDDEADPELLALLRQSLGLGPPSASAPPNTRVLESAEYVYDNSIDVSIVSGGTKSAASSIWQTMQEKDISTDTWSDHELHPKAKNEGTVNFIFTMDLLNFSFWSELDEERRFQVEYRDKKWTGYWSLVAILQRALEEGTPISSPSFWIDASDEQLRHVFRSSTDEAMPLLDERISLLRETAQILEDCFDGSILNVVNQANKSAAAFVNLLVDYFPGFRDEHAFHGKTVRFYKRAQILVADLWAAFSRQDYGAFDDIGHITIFPDYRIPQMLQSLNVLWYSPRLEAKIKRKEELKSGEHLEVEIRGCSIWAVELLRREMIKQHPEAKDKINSILIDFFLYDTCKEREAAAEKSGIKVDLLPHHRTRSIWY</sequence>
<evidence type="ECO:0000256" key="5">
    <source>
        <dbReference type="ARBA" id="ARBA00048204"/>
    </source>
</evidence>